<accession>A0A1S7PE35</accession>
<evidence type="ECO:0000256" key="1">
    <source>
        <dbReference type="SAM" id="MobiDB-lite"/>
    </source>
</evidence>
<dbReference type="Proteomes" id="UP000191988">
    <property type="component" value="Unassembled WGS sequence"/>
</dbReference>
<dbReference type="AlphaFoldDB" id="A0A1S7PE35"/>
<keyword evidence="3" id="KW-1185">Reference proteome</keyword>
<evidence type="ECO:0000313" key="3">
    <source>
        <dbReference type="Proteomes" id="UP000191988"/>
    </source>
</evidence>
<reference evidence="3" key="1">
    <citation type="submission" date="2016-01" db="EMBL/GenBank/DDBJ databases">
        <authorList>
            <person name="Regsiter A."/>
            <person name="william w."/>
        </authorList>
    </citation>
    <scope>NUCLEOTIDE SEQUENCE [LARGE SCALE GENOMIC DNA]</scope>
    <source>
        <strain evidence="3">CFBP 6623</strain>
    </source>
</reference>
<dbReference type="RefSeq" id="WP_080842115.1">
    <property type="nucleotide sequence ID" value="NZ_LT009723.1"/>
</dbReference>
<evidence type="ECO:0000313" key="2">
    <source>
        <dbReference type="EMBL" id="CUX20006.1"/>
    </source>
</evidence>
<feature type="region of interest" description="Disordered" evidence="1">
    <location>
        <begin position="117"/>
        <end position="138"/>
    </location>
</feature>
<dbReference type="EMBL" id="FBWK01000018">
    <property type="protein sequence ID" value="CUX20006.1"/>
    <property type="molecule type" value="Genomic_DNA"/>
</dbReference>
<proteinExistence type="predicted"/>
<name>A0A1S7PE35_9HYPH</name>
<organism evidence="2 3">
    <name type="scientific">Agrobacterium tomkonis CFBP 6623</name>
    <dbReference type="NCBI Taxonomy" id="1183432"/>
    <lineage>
        <taxon>Bacteria</taxon>
        <taxon>Pseudomonadati</taxon>
        <taxon>Pseudomonadota</taxon>
        <taxon>Alphaproteobacteria</taxon>
        <taxon>Hyphomicrobiales</taxon>
        <taxon>Rhizobiaceae</taxon>
        <taxon>Rhizobium/Agrobacterium group</taxon>
        <taxon>Agrobacterium</taxon>
        <taxon>Agrobacterium tumefaciens complex</taxon>
    </lineage>
</organism>
<protein>
    <submittedName>
        <fullName evidence="2">Uncharacterized protein</fullName>
    </submittedName>
</protein>
<sequence>MQPRAADDPERVSFHAVARYVQRILHIDVSEEFETEKARAHAHAAAAGMSIDEVRALIWTKGLSTAAQFGLTSFDNHHFAARIAQPGGVVVTIFTPRCRGNGKLRVLSDNELKQKAHRLSRRAEARRDTLQSLEGADS</sequence>
<dbReference type="STRING" id="1183432.AGR3A_Cc250126"/>
<gene>
    <name evidence="2" type="ORF">AGR3A_Cc250126</name>
</gene>